<accession>A0AAD5R6F3</accession>
<sequence>MARLPKDAFVILLFAVFTTVLGCGVMPAGRASTRTFNVTGLTTMPVAMVYSAVPNIQAQVPDIAPNEGGARAFVQRLVMQTTSKIIMANWLRMMWQSVVDRALRMLGSGLFGSYFFSAKAIVG</sequence>
<name>A0AAD5R6F3_PARTN</name>
<proteinExistence type="predicted"/>
<reference evidence="2" key="1">
    <citation type="submission" date="2021-06" db="EMBL/GenBank/DDBJ databases">
        <title>Parelaphostrongylus tenuis whole genome reference sequence.</title>
        <authorList>
            <person name="Garwood T.J."/>
            <person name="Larsen P.A."/>
            <person name="Fountain-Jones N.M."/>
            <person name="Garbe J.R."/>
            <person name="Macchietto M.G."/>
            <person name="Kania S.A."/>
            <person name="Gerhold R.W."/>
            <person name="Richards J.E."/>
            <person name="Wolf T.M."/>
        </authorList>
    </citation>
    <scope>NUCLEOTIDE SEQUENCE</scope>
    <source>
        <strain evidence="2">MNPRO001-30</strain>
        <tissue evidence="2">Meninges</tissue>
    </source>
</reference>
<keyword evidence="1" id="KW-0732">Signal</keyword>
<dbReference type="EMBL" id="JAHQIW010006651">
    <property type="protein sequence ID" value="KAJ1369659.1"/>
    <property type="molecule type" value="Genomic_DNA"/>
</dbReference>
<gene>
    <name evidence="2" type="ORF">KIN20_031170</name>
</gene>
<organism evidence="2 3">
    <name type="scientific">Parelaphostrongylus tenuis</name>
    <name type="common">Meningeal worm</name>
    <dbReference type="NCBI Taxonomy" id="148309"/>
    <lineage>
        <taxon>Eukaryota</taxon>
        <taxon>Metazoa</taxon>
        <taxon>Ecdysozoa</taxon>
        <taxon>Nematoda</taxon>
        <taxon>Chromadorea</taxon>
        <taxon>Rhabditida</taxon>
        <taxon>Rhabditina</taxon>
        <taxon>Rhabditomorpha</taxon>
        <taxon>Strongyloidea</taxon>
        <taxon>Metastrongylidae</taxon>
        <taxon>Parelaphostrongylus</taxon>
    </lineage>
</organism>
<evidence type="ECO:0000256" key="1">
    <source>
        <dbReference type="SAM" id="SignalP"/>
    </source>
</evidence>
<dbReference type="Proteomes" id="UP001196413">
    <property type="component" value="Unassembled WGS sequence"/>
</dbReference>
<evidence type="ECO:0000313" key="2">
    <source>
        <dbReference type="EMBL" id="KAJ1369659.1"/>
    </source>
</evidence>
<keyword evidence="3" id="KW-1185">Reference proteome</keyword>
<protein>
    <submittedName>
        <fullName evidence="2">Uncharacterized protein</fullName>
    </submittedName>
</protein>
<feature type="chain" id="PRO_5041992916" evidence="1">
    <location>
        <begin position="23"/>
        <end position="123"/>
    </location>
</feature>
<evidence type="ECO:0000313" key="3">
    <source>
        <dbReference type="Proteomes" id="UP001196413"/>
    </source>
</evidence>
<dbReference type="PROSITE" id="PS51257">
    <property type="entry name" value="PROKAR_LIPOPROTEIN"/>
    <property type="match status" value="1"/>
</dbReference>
<comment type="caution">
    <text evidence="2">The sequence shown here is derived from an EMBL/GenBank/DDBJ whole genome shotgun (WGS) entry which is preliminary data.</text>
</comment>
<dbReference type="AlphaFoldDB" id="A0AAD5R6F3"/>
<feature type="signal peptide" evidence="1">
    <location>
        <begin position="1"/>
        <end position="22"/>
    </location>
</feature>